<reference evidence="3" key="1">
    <citation type="journal article" date="2021" name="Cell">
        <title>Tracing the genetic footprints of vertebrate landing in non-teleost ray-finned fishes.</title>
        <authorList>
            <person name="Bi X."/>
            <person name="Wang K."/>
            <person name="Yang L."/>
            <person name="Pan H."/>
            <person name="Jiang H."/>
            <person name="Wei Q."/>
            <person name="Fang M."/>
            <person name="Yu H."/>
            <person name="Zhu C."/>
            <person name="Cai Y."/>
            <person name="He Y."/>
            <person name="Gan X."/>
            <person name="Zeng H."/>
            <person name="Yu D."/>
            <person name="Zhu Y."/>
            <person name="Jiang H."/>
            <person name="Qiu Q."/>
            <person name="Yang H."/>
            <person name="Zhang Y.E."/>
            <person name="Wang W."/>
            <person name="Zhu M."/>
            <person name="He S."/>
            <person name="Zhang G."/>
        </authorList>
    </citation>
    <scope>NUCLEOTIDE SEQUENCE</scope>
    <source>
        <strain evidence="3">Bchr_001</strain>
    </source>
</reference>
<dbReference type="InterPro" id="IPR029058">
    <property type="entry name" value="AB_hydrolase_fold"/>
</dbReference>
<feature type="non-terminal residue" evidence="3">
    <location>
        <position position="1"/>
    </location>
</feature>
<evidence type="ECO:0000313" key="3">
    <source>
        <dbReference type="EMBL" id="MBN3289933.1"/>
    </source>
</evidence>
<dbReference type="SUPFAM" id="SSF53474">
    <property type="entry name" value="alpha/beta-Hydrolases"/>
    <property type="match status" value="1"/>
</dbReference>
<dbReference type="Pfam" id="PF00135">
    <property type="entry name" value="COesterase"/>
    <property type="match status" value="1"/>
</dbReference>
<comment type="caution">
    <text evidence="3">The sequence shown here is derived from an EMBL/GenBank/DDBJ whole genome shotgun (WGS) entry which is preliminary data.</text>
</comment>
<proteinExistence type="inferred from homology"/>
<dbReference type="PANTHER" id="PTHR11559">
    <property type="entry name" value="CARBOXYLESTERASE"/>
    <property type="match status" value="1"/>
</dbReference>
<name>A0ABS2YVK5_POLSE</name>
<dbReference type="Gene3D" id="3.40.50.1820">
    <property type="entry name" value="alpha/beta hydrolase"/>
    <property type="match status" value="1"/>
</dbReference>
<feature type="non-terminal residue" evidence="3">
    <location>
        <position position="140"/>
    </location>
</feature>
<dbReference type="InterPro" id="IPR002018">
    <property type="entry name" value="CarbesteraseB"/>
</dbReference>
<evidence type="ECO:0000259" key="2">
    <source>
        <dbReference type="Pfam" id="PF00135"/>
    </source>
</evidence>
<sequence length="140" mass="16223">SLYLDAGLPVYLYEFSHRPRVYGDSRAKFVKADHADEIGFVFGGCFWDGHLKFNGFLMEEEKQLCRTMMSYWANFARNGDPNGAGLFQRPVYDTSEQYMVLNLKQSIGRKLKETRMEFLTKTLPEKLEEIKVPKEGHGEL</sequence>
<dbReference type="InterPro" id="IPR050309">
    <property type="entry name" value="Type-B_Carboxylest/Lipase"/>
</dbReference>
<accession>A0ABS2YVK5</accession>
<protein>
    <submittedName>
        <fullName evidence="3">EST5A Carboxylesterase</fullName>
    </submittedName>
</protein>
<organism evidence="3 4">
    <name type="scientific">Polypterus senegalus</name>
    <name type="common">Senegal bichir</name>
    <dbReference type="NCBI Taxonomy" id="55291"/>
    <lineage>
        <taxon>Eukaryota</taxon>
        <taxon>Metazoa</taxon>
        <taxon>Chordata</taxon>
        <taxon>Craniata</taxon>
        <taxon>Vertebrata</taxon>
        <taxon>Euteleostomi</taxon>
        <taxon>Actinopterygii</taxon>
        <taxon>Polypteriformes</taxon>
        <taxon>Polypteridae</taxon>
        <taxon>Polypterus</taxon>
    </lineage>
</organism>
<feature type="domain" description="Carboxylesterase type B" evidence="2">
    <location>
        <begin position="5"/>
        <end position="118"/>
    </location>
</feature>
<dbReference type="Proteomes" id="UP001166052">
    <property type="component" value="Unassembled WGS sequence"/>
</dbReference>
<dbReference type="EMBL" id="JAAWVN010005746">
    <property type="protein sequence ID" value="MBN3289933.1"/>
    <property type="molecule type" value="Genomic_DNA"/>
</dbReference>
<evidence type="ECO:0000313" key="4">
    <source>
        <dbReference type="Proteomes" id="UP001166052"/>
    </source>
</evidence>
<evidence type="ECO:0000256" key="1">
    <source>
        <dbReference type="ARBA" id="ARBA00005964"/>
    </source>
</evidence>
<comment type="similarity">
    <text evidence="1">Belongs to the type-B carboxylesterase/lipase family.</text>
</comment>
<keyword evidence="4" id="KW-1185">Reference proteome</keyword>
<gene>
    <name evidence="3" type="primary">Ces5a_1</name>
    <name evidence="3" type="ORF">GTO92_0002948</name>
</gene>